<proteinExistence type="predicted"/>
<keyword evidence="2" id="KW-0732">Signal</keyword>
<evidence type="ECO:0000256" key="1">
    <source>
        <dbReference type="SAM" id="MobiDB-lite"/>
    </source>
</evidence>
<gene>
    <name evidence="4" type="primary">LOC124812786</name>
</gene>
<dbReference type="Proteomes" id="UP001652625">
    <property type="component" value="Chromosome 02"/>
</dbReference>
<feature type="chain" id="PRO_5046018951" evidence="2">
    <location>
        <begin position="22"/>
        <end position="443"/>
    </location>
</feature>
<accession>A0ABM4BG09</accession>
<feature type="compositionally biased region" description="Basic and acidic residues" evidence="1">
    <location>
        <begin position="429"/>
        <end position="443"/>
    </location>
</feature>
<organism evidence="3 4">
    <name type="scientific">Hydra vulgaris</name>
    <name type="common">Hydra</name>
    <name type="synonym">Hydra attenuata</name>
    <dbReference type="NCBI Taxonomy" id="6087"/>
    <lineage>
        <taxon>Eukaryota</taxon>
        <taxon>Metazoa</taxon>
        <taxon>Cnidaria</taxon>
        <taxon>Hydrozoa</taxon>
        <taxon>Hydroidolina</taxon>
        <taxon>Anthoathecata</taxon>
        <taxon>Aplanulata</taxon>
        <taxon>Hydridae</taxon>
        <taxon>Hydra</taxon>
    </lineage>
</organism>
<evidence type="ECO:0000313" key="4">
    <source>
        <dbReference type="RefSeq" id="XP_065647914.1"/>
    </source>
</evidence>
<feature type="signal peptide" evidence="2">
    <location>
        <begin position="1"/>
        <end position="21"/>
    </location>
</feature>
<feature type="region of interest" description="Disordered" evidence="1">
    <location>
        <begin position="417"/>
        <end position="443"/>
    </location>
</feature>
<reference evidence="3" key="1">
    <citation type="submission" date="2025-05" db="UniProtKB">
        <authorList>
            <consortium name="RefSeq"/>
        </authorList>
    </citation>
    <scope>NUCLEOTIDE SEQUENCE [LARGE SCALE GENOMIC DNA]</scope>
</reference>
<dbReference type="RefSeq" id="XP_065647914.1">
    <property type="nucleotide sequence ID" value="XM_065791842.1"/>
</dbReference>
<evidence type="ECO:0000256" key="2">
    <source>
        <dbReference type="SAM" id="SignalP"/>
    </source>
</evidence>
<name>A0ABM4BG09_HYDVU</name>
<evidence type="ECO:0000313" key="3">
    <source>
        <dbReference type="Proteomes" id="UP001652625"/>
    </source>
</evidence>
<protein>
    <submittedName>
        <fullName evidence="4">Uncharacterized protein LOC124812786 isoform X2</fullName>
    </submittedName>
</protein>
<reference evidence="4" key="2">
    <citation type="submission" date="2025-08" db="UniProtKB">
        <authorList>
            <consortium name="RefSeq"/>
        </authorList>
    </citation>
    <scope>IDENTIFICATION</scope>
</reference>
<dbReference type="GeneID" id="124812786"/>
<keyword evidence="3" id="KW-1185">Reference proteome</keyword>
<sequence>MRKNVLLISIMIVMLTTKASSFHKVPLKRSNRIKHSAINTNSTFKKENHKFKLRNKYVIHMSLIHRAAAELKNVLKKKTLTSATKSFILHKIFDSKGDPRKDLLAREIFREAMTPSYPTNGVTGDLGAELLKLSVYSKNSFISNKASNKSFKSVINLTRVNSNAFAKIDPNVISHLSRQKIEQQIRHKLKEVLRKQHTSPGLQKKLSGLLKNNRTLIKSKKDIELNEIKNIPMRKINKPKYITNKKVTNSGITIKTSNKDKNRKTILLSVKSNKLENNSKIIEKQRHLDKQRQRKDFVIELDDDNDEQRDFDPILSLIERYAESHNHDFSVVDEDENNDELKDIEDGFVTAKRRKFGENLFFNSFNEQEKDDEEEEMLNNRFNNLISPGDQIAGDQFYSNRELGMLNNEEATEYENPPIYDDIMDSDVGFEKSEEEKRRRSKV</sequence>